<evidence type="ECO:0000313" key="3">
    <source>
        <dbReference type="Proteomes" id="UP000261948"/>
    </source>
</evidence>
<dbReference type="OrthoDB" id="8906431at2"/>
<gene>
    <name evidence="2" type="ORF">DZC30_11055</name>
</gene>
<comment type="caution">
    <text evidence="2">The sequence shown here is derived from an EMBL/GenBank/DDBJ whole genome shotgun (WGS) entry which is preliminary data.</text>
</comment>
<organism evidence="2 3">
    <name type="scientific">Comamonas testosteroni</name>
    <name type="common">Pseudomonas testosteroni</name>
    <dbReference type="NCBI Taxonomy" id="285"/>
    <lineage>
        <taxon>Bacteria</taxon>
        <taxon>Pseudomonadati</taxon>
        <taxon>Pseudomonadota</taxon>
        <taxon>Betaproteobacteria</taxon>
        <taxon>Burkholderiales</taxon>
        <taxon>Comamonadaceae</taxon>
        <taxon>Comamonas</taxon>
    </lineage>
</organism>
<dbReference type="Proteomes" id="UP000261948">
    <property type="component" value="Unassembled WGS sequence"/>
</dbReference>
<evidence type="ECO:0000259" key="1">
    <source>
        <dbReference type="Pfam" id="PF13511"/>
    </source>
</evidence>
<keyword evidence="3" id="KW-1185">Reference proteome</keyword>
<protein>
    <submittedName>
        <fullName evidence="2">DUF4124 domain-containing protein</fullName>
    </submittedName>
</protein>
<dbReference type="Pfam" id="PF13511">
    <property type="entry name" value="DUF4124"/>
    <property type="match status" value="1"/>
</dbReference>
<dbReference type="EMBL" id="QURR01000011">
    <property type="protein sequence ID" value="RGE45165.1"/>
    <property type="molecule type" value="Genomic_DNA"/>
</dbReference>
<feature type="domain" description="DUF4124" evidence="1">
    <location>
        <begin position="51"/>
        <end position="90"/>
    </location>
</feature>
<name>A0A373FNW6_COMTE</name>
<dbReference type="InterPro" id="IPR025392">
    <property type="entry name" value="DUF4124"/>
</dbReference>
<reference evidence="2 3" key="1">
    <citation type="submission" date="2018-08" db="EMBL/GenBank/DDBJ databases">
        <title>Comamonas testosteroni strain SWCO2.</title>
        <authorList>
            <person name="Jiang N."/>
            <person name="Zhang X.Z."/>
        </authorList>
    </citation>
    <scope>NUCLEOTIDE SEQUENCE [LARGE SCALE GENOMIC DNA]</scope>
    <source>
        <strain evidence="2 3">SWCO2</strain>
    </source>
</reference>
<accession>A0A373FNW6</accession>
<evidence type="ECO:0000313" key="2">
    <source>
        <dbReference type="EMBL" id="RGE45165.1"/>
    </source>
</evidence>
<proteinExistence type="predicted"/>
<dbReference type="AlphaFoldDB" id="A0A373FNW6"/>
<sequence length="196" mass="21492">MPDLVPSCLLKILSKVRPWTCLKCRIYAAKSKAFKNGGSDVNVKIFFVAAAMAWGVGSAHADVFRCTGADGKTVYQESPCATGAQKALDDRDHRQREKIVQEQKAEADRKSQQAADLKKQWAACQADKSCIDLCYGAGERLATVYIANFRLMAQNNLMASDVMAQGCEKEVGELSSSCVSQCERGFKLKARSILKK</sequence>